<feature type="region of interest" description="Disordered" evidence="5">
    <location>
        <begin position="427"/>
        <end position="459"/>
    </location>
</feature>
<evidence type="ECO:0000313" key="8">
    <source>
        <dbReference type="EMBL" id="CDZ98607.1"/>
    </source>
</evidence>
<feature type="region of interest" description="Disordered" evidence="5">
    <location>
        <begin position="54"/>
        <end position="95"/>
    </location>
</feature>
<dbReference type="GO" id="GO:0046540">
    <property type="term" value="C:U4/U6 x U5 tri-snRNP complex"/>
    <property type="evidence" value="ECO:0007669"/>
    <property type="project" value="InterPro"/>
</dbReference>
<feature type="domain" description="Pre-mRNA-splicing factor 3" evidence="7">
    <location>
        <begin position="243"/>
        <end position="446"/>
    </location>
</feature>
<feature type="compositionally biased region" description="Basic and acidic residues" evidence="5">
    <location>
        <begin position="437"/>
        <end position="459"/>
    </location>
</feature>
<feature type="region of interest" description="Disordered" evidence="5">
    <location>
        <begin position="535"/>
        <end position="564"/>
    </location>
</feature>
<sequence length="615" mass="67367">MSSNKRPGEPLENGSPSKLVKPDLGRPISTAELLAAKRAEIAAKLAAYKQGALATSSAPSTVGSRAPASSVASPSGILNGNGAPSSISPAGVARPSSLPAGLAPDLAARIEAAKAKVLAATAARGIATGPPATAHTSPAPEASSSSSRPASGLNMAIHPSLLESSTPSFLSTSTSTLSYRDRHKALAPKFATLKANARNSTPAPPTGANSPVPVERVNPYLTIAAETATAAKEAAAESGEYVPTPRERRSRKFNFVQQGKYVALADQMRADANMEALKKRIADAAKKAGLDSEFDASERTLRREPPPEVEWWDEPLLTNKTYDDVEASKTKIDAEDSPITPFVQHPIQIQAPWDKKKVEPRPLMLTKKEAKKMRKQRRMADLKDRQDRVRMGLIPPDKPKVSIGNLMKVLASDAIQDPTKVEAKVRREVKARRVKHEKTNEARKLTHEQRKEKEETQKLKEEDKGLYGAVFKIKYLSNPGHKFKVRENATQNNLTGCCIFNPKFCLVLVEGSAKAIKFYKRVMLVRIDWTEEARNVDGDEDPSGEPSTREGGGEEEEQNMEDNRCDLVWEGPIRERNFKFFKPKSTESERMAREFLGEKNQGYWDVASKFVPDDF</sequence>
<dbReference type="PANTHER" id="PTHR14212">
    <property type="entry name" value="U4/U6-ASSOCIATED RNA SPLICING FACTOR-RELATED"/>
    <property type="match status" value="1"/>
</dbReference>
<keyword evidence="3" id="KW-0508">mRNA splicing</keyword>
<reference evidence="8" key="1">
    <citation type="submission" date="2014-08" db="EMBL/GenBank/DDBJ databases">
        <authorList>
            <person name="Sharma Rahul"/>
            <person name="Thines Marco"/>
        </authorList>
    </citation>
    <scope>NUCLEOTIDE SEQUENCE</scope>
</reference>
<evidence type="ECO:0000259" key="6">
    <source>
        <dbReference type="Pfam" id="PF06544"/>
    </source>
</evidence>
<dbReference type="InterPro" id="IPR010541">
    <property type="entry name" value="Prp3_C"/>
</dbReference>
<dbReference type="Pfam" id="PF08572">
    <property type="entry name" value="PRP3"/>
    <property type="match status" value="1"/>
</dbReference>
<feature type="compositionally biased region" description="Low complexity" evidence="5">
    <location>
        <begin position="62"/>
        <end position="76"/>
    </location>
</feature>
<comment type="subcellular location">
    <subcellularLocation>
        <location evidence="1">Nucleus</location>
    </subcellularLocation>
</comment>
<feature type="compositionally biased region" description="Low complexity" evidence="5">
    <location>
        <begin position="128"/>
        <end position="151"/>
    </location>
</feature>
<evidence type="ECO:0000256" key="3">
    <source>
        <dbReference type="ARBA" id="ARBA00023187"/>
    </source>
</evidence>
<feature type="region of interest" description="Disordered" evidence="5">
    <location>
        <begin position="194"/>
        <end position="214"/>
    </location>
</feature>
<keyword evidence="8" id="KW-0687">Ribonucleoprotein</keyword>
<dbReference type="GO" id="GO:0000398">
    <property type="term" value="P:mRNA splicing, via spliceosome"/>
    <property type="evidence" value="ECO:0007669"/>
    <property type="project" value="InterPro"/>
</dbReference>
<feature type="domain" description="Small nuclear ribonucleoprotein Prp3 C-terminal" evidence="6">
    <location>
        <begin position="469"/>
        <end position="607"/>
    </location>
</feature>
<proteinExistence type="predicted"/>
<accession>A0A0F7SNE9</accession>
<feature type="region of interest" description="Disordered" evidence="5">
    <location>
        <begin position="128"/>
        <end position="153"/>
    </location>
</feature>
<evidence type="ECO:0000256" key="4">
    <source>
        <dbReference type="ARBA" id="ARBA00023242"/>
    </source>
</evidence>
<protein>
    <submittedName>
        <fullName evidence="8">Putative u4/u6 small nuclear ribonucleoprotein</fullName>
    </submittedName>
</protein>
<keyword evidence="2" id="KW-0507">mRNA processing</keyword>
<evidence type="ECO:0000256" key="1">
    <source>
        <dbReference type="ARBA" id="ARBA00004123"/>
    </source>
</evidence>
<keyword evidence="4" id="KW-0539">Nucleus</keyword>
<organism evidence="8">
    <name type="scientific">Phaffia rhodozyma</name>
    <name type="common">Yeast</name>
    <name type="synonym">Xanthophyllomyces dendrorhous</name>
    <dbReference type="NCBI Taxonomy" id="264483"/>
    <lineage>
        <taxon>Eukaryota</taxon>
        <taxon>Fungi</taxon>
        <taxon>Dikarya</taxon>
        <taxon>Basidiomycota</taxon>
        <taxon>Agaricomycotina</taxon>
        <taxon>Tremellomycetes</taxon>
        <taxon>Cystofilobasidiales</taxon>
        <taxon>Mrakiaceae</taxon>
        <taxon>Phaffia</taxon>
    </lineage>
</organism>
<dbReference type="AlphaFoldDB" id="A0A0F7SNE9"/>
<dbReference type="InterPro" id="IPR013881">
    <property type="entry name" value="Pre-mRNA_splic_Prp3_dom"/>
</dbReference>
<dbReference type="Pfam" id="PF06544">
    <property type="entry name" value="Prp3_C"/>
    <property type="match status" value="1"/>
</dbReference>
<evidence type="ECO:0000256" key="2">
    <source>
        <dbReference type="ARBA" id="ARBA00022664"/>
    </source>
</evidence>
<evidence type="ECO:0000259" key="7">
    <source>
        <dbReference type="Pfam" id="PF08572"/>
    </source>
</evidence>
<dbReference type="EMBL" id="LN483345">
    <property type="protein sequence ID" value="CDZ98607.1"/>
    <property type="molecule type" value="Genomic_DNA"/>
</dbReference>
<dbReference type="InterPro" id="IPR027104">
    <property type="entry name" value="Prp3"/>
</dbReference>
<dbReference type="PANTHER" id="PTHR14212:SF0">
    <property type="entry name" value="U4_U6 SMALL NUCLEAR RIBONUCLEOPROTEIN PRP3"/>
    <property type="match status" value="1"/>
</dbReference>
<feature type="region of interest" description="Disordered" evidence="5">
    <location>
        <begin position="1"/>
        <end position="24"/>
    </location>
</feature>
<dbReference type="CDD" id="cd24162">
    <property type="entry name" value="Prp3_C"/>
    <property type="match status" value="1"/>
</dbReference>
<evidence type="ECO:0000256" key="5">
    <source>
        <dbReference type="SAM" id="MobiDB-lite"/>
    </source>
</evidence>
<name>A0A0F7SNE9_PHARH</name>